<protein>
    <recommendedName>
        <fullName evidence="2">R3H domain-containing protein</fullName>
    </recommendedName>
</protein>
<dbReference type="InterPro" id="IPR039884">
    <property type="entry name" value="R3HC1/R3HCL"/>
</dbReference>
<dbReference type="PANTHER" id="PTHR21678">
    <property type="entry name" value="GROWTH INHIBITION AND DIFFERENTIATION RELATED PROTEIN 88"/>
    <property type="match status" value="1"/>
</dbReference>
<accession>A0A3Q3VU76</accession>
<dbReference type="Ensembl" id="ENSMMOT00000006403.1">
    <property type="protein sequence ID" value="ENSMMOP00000006291.1"/>
    <property type="gene ID" value="ENSMMOG00000004919.1"/>
</dbReference>
<evidence type="ECO:0000256" key="1">
    <source>
        <dbReference type="SAM" id="MobiDB-lite"/>
    </source>
</evidence>
<dbReference type="GO" id="GO:0003676">
    <property type="term" value="F:nucleic acid binding"/>
    <property type="evidence" value="ECO:0007669"/>
    <property type="project" value="UniProtKB-UniRule"/>
</dbReference>
<reference evidence="3" key="2">
    <citation type="submission" date="2025-09" db="UniProtKB">
        <authorList>
            <consortium name="Ensembl"/>
        </authorList>
    </citation>
    <scope>IDENTIFICATION</scope>
</reference>
<proteinExistence type="predicted"/>
<dbReference type="PANTHER" id="PTHR21678:SF6">
    <property type="entry name" value="R3H AND COILED-COIL DOMAIN-CONTAINING PROTEIN 1"/>
    <property type="match status" value="1"/>
</dbReference>
<keyword evidence="4" id="KW-1185">Reference proteome</keyword>
<reference evidence="3" key="1">
    <citation type="submission" date="2025-08" db="UniProtKB">
        <authorList>
            <consortium name="Ensembl"/>
        </authorList>
    </citation>
    <scope>IDENTIFICATION</scope>
</reference>
<dbReference type="SMART" id="SM00393">
    <property type="entry name" value="R3H"/>
    <property type="match status" value="1"/>
</dbReference>
<dbReference type="Gene3D" id="3.30.1370.50">
    <property type="entry name" value="R3H-like domain"/>
    <property type="match status" value="1"/>
</dbReference>
<dbReference type="InterPro" id="IPR001374">
    <property type="entry name" value="R3H_dom"/>
</dbReference>
<dbReference type="Pfam" id="PF01424">
    <property type="entry name" value="R3H"/>
    <property type="match status" value="1"/>
</dbReference>
<dbReference type="Proteomes" id="UP000261620">
    <property type="component" value="Unplaced"/>
</dbReference>
<dbReference type="AlphaFoldDB" id="A0A3Q3VU76"/>
<dbReference type="OMA" id="SESCSCC"/>
<dbReference type="SUPFAM" id="SSF82708">
    <property type="entry name" value="R3H domain"/>
    <property type="match status" value="1"/>
</dbReference>
<dbReference type="InterPro" id="IPR036867">
    <property type="entry name" value="R3H_dom_sf"/>
</dbReference>
<sequence length="259" mass="28876">FLLSMELNDYLPKQECQFLHHVQDDLETYQKRSNHTVLLFPPLPARLRYLIHSHIEDQPELTSFSVGEGRSRRLVVCNSQLRSFTLITKRLPVLCDKHLTSRGKQGEASSSKSSIKARSRGPKRPDKPLYMPRAARERLSLQNSQEPSGERASTGPAACRCSCISGSSDSCSCPKTTENTKSSTTATQECLPSETDRISNSVTDSPELCQGALAQVLDQSVALFADMTLEEDEKDKEFPSSVPSRELTEEVRIENTQNS</sequence>
<feature type="region of interest" description="Disordered" evidence="1">
    <location>
        <begin position="102"/>
        <end position="130"/>
    </location>
</feature>
<feature type="domain" description="R3H" evidence="2">
    <location>
        <begin position="16"/>
        <end position="80"/>
    </location>
</feature>
<feature type="region of interest" description="Disordered" evidence="1">
    <location>
        <begin position="231"/>
        <end position="259"/>
    </location>
</feature>
<dbReference type="PROSITE" id="PS51061">
    <property type="entry name" value="R3H"/>
    <property type="match status" value="1"/>
</dbReference>
<name>A0A3Q3VU76_MOLML</name>
<evidence type="ECO:0000259" key="2">
    <source>
        <dbReference type="PROSITE" id="PS51061"/>
    </source>
</evidence>
<evidence type="ECO:0000313" key="3">
    <source>
        <dbReference type="Ensembl" id="ENSMMOP00000006291.1"/>
    </source>
</evidence>
<feature type="region of interest" description="Disordered" evidence="1">
    <location>
        <begin position="138"/>
        <end position="157"/>
    </location>
</feature>
<evidence type="ECO:0000313" key="4">
    <source>
        <dbReference type="Proteomes" id="UP000261620"/>
    </source>
</evidence>
<organism evidence="3 4">
    <name type="scientific">Mola mola</name>
    <name type="common">Ocean sunfish</name>
    <name type="synonym">Tetraodon mola</name>
    <dbReference type="NCBI Taxonomy" id="94237"/>
    <lineage>
        <taxon>Eukaryota</taxon>
        <taxon>Metazoa</taxon>
        <taxon>Chordata</taxon>
        <taxon>Craniata</taxon>
        <taxon>Vertebrata</taxon>
        <taxon>Euteleostomi</taxon>
        <taxon>Actinopterygii</taxon>
        <taxon>Neopterygii</taxon>
        <taxon>Teleostei</taxon>
        <taxon>Neoteleostei</taxon>
        <taxon>Acanthomorphata</taxon>
        <taxon>Eupercaria</taxon>
        <taxon>Tetraodontiformes</taxon>
        <taxon>Molidae</taxon>
        <taxon>Mola</taxon>
    </lineage>
</organism>